<feature type="domain" description="C2H2-type" evidence="7">
    <location>
        <begin position="679"/>
        <end position="706"/>
    </location>
</feature>
<keyword evidence="9" id="KW-1185">Reference proteome</keyword>
<dbReference type="PROSITE" id="PS50157">
    <property type="entry name" value="ZINC_FINGER_C2H2_2"/>
    <property type="match status" value="5"/>
</dbReference>
<keyword evidence="1" id="KW-0479">Metal-binding</keyword>
<dbReference type="PROSITE" id="PS00028">
    <property type="entry name" value="ZINC_FINGER_C2H2_1"/>
    <property type="match status" value="6"/>
</dbReference>
<feature type="compositionally biased region" description="Polar residues" evidence="6">
    <location>
        <begin position="297"/>
        <end position="308"/>
    </location>
</feature>
<evidence type="ECO:0000256" key="6">
    <source>
        <dbReference type="SAM" id="MobiDB-lite"/>
    </source>
</evidence>
<dbReference type="AlphaFoldDB" id="A0AAW1UGP5"/>
<sequence length="839" mass="97428">MEDFEDDTHFCLKCHSTIIGLENYVNHRKNNCMKQNFKVVLRNLSKRRLLLKSSGGIFTRSKVTAFAREVQEPSKSGKNVWIGGHQLKQFDYDDNQSKLIKTVANLERRKEDIGRSKEIQRIEEYEESDYESEDYDYEDETTDEDAPPRNHTGGKWKPSSPIYWKSSQPERDSRSPPPNFTGGKWKPSPSKKTVSPIPYYSKSKWKSDQLDKYNDDNPPPTFTGSKWSQSKKIEYSLPTADFTKGKWKPKLENSTKWHNEYPPPEHTKGKWKPDTAPETLSPSYTKGKWVSPGIEQEPSSSKEISPTYTKGKWLPSSKCHEKDIKLSQNSPLRKSGGTVQYWCRPCDRRLASKVVYERHLKSELHFKRTLRDNELEENLNFMKDERRVKRKTIEIVGNKEKDDISKKIVRRKTFAKCQVCNSKVNVNLMGKHLISHYHCRKGDLSSETSQKMVLEYIESIIQQSPFQCRICKFYFNAHKDFLAHWLSDDHLATAVDKPGEFFCSYCNFSCGTNEMMYQHLISDMHNEVVSVINRSVPICIKKVNYVQCGTCSEQFRLNIQLKKHMNTFNHKLPENFESTDCRCDICGSNFNSDISLQRHNKNVHKLKSFICGICKLTFRSSGEAKEHRNSDQHYYATLEKKNSSDKTILQKQCQYCSQNFKNFLELKEHIKIAHTEFHSRCPQCGMTFTVPQELSVHLRTNSCKFEDQTSTKKHSCSQCSFGTDSLSQFLFHEALHGEAALMYPEKSSKMTDKKPTPHYKCPKCTKFFPKSSLECHLRTHTKERPYTCSHCKATFVRKNNWLFHEKKHTTGAIAKKTKPCADIGRPFLCSTCGASFKRR</sequence>
<organism evidence="8 9">
    <name type="scientific">Henosepilachna vigintioctopunctata</name>
    <dbReference type="NCBI Taxonomy" id="420089"/>
    <lineage>
        <taxon>Eukaryota</taxon>
        <taxon>Metazoa</taxon>
        <taxon>Ecdysozoa</taxon>
        <taxon>Arthropoda</taxon>
        <taxon>Hexapoda</taxon>
        <taxon>Insecta</taxon>
        <taxon>Pterygota</taxon>
        <taxon>Neoptera</taxon>
        <taxon>Endopterygota</taxon>
        <taxon>Coleoptera</taxon>
        <taxon>Polyphaga</taxon>
        <taxon>Cucujiformia</taxon>
        <taxon>Coccinelloidea</taxon>
        <taxon>Coccinellidae</taxon>
        <taxon>Epilachninae</taxon>
        <taxon>Epilachnini</taxon>
        <taxon>Henosepilachna</taxon>
    </lineage>
</organism>
<evidence type="ECO:0000256" key="2">
    <source>
        <dbReference type="ARBA" id="ARBA00022737"/>
    </source>
</evidence>
<evidence type="ECO:0000256" key="5">
    <source>
        <dbReference type="PROSITE-ProRule" id="PRU00042"/>
    </source>
</evidence>
<evidence type="ECO:0000256" key="1">
    <source>
        <dbReference type="ARBA" id="ARBA00022723"/>
    </source>
</evidence>
<feature type="domain" description="C2H2-type" evidence="7">
    <location>
        <begin position="759"/>
        <end position="785"/>
    </location>
</feature>
<comment type="caution">
    <text evidence="8">The sequence shown here is derived from an EMBL/GenBank/DDBJ whole genome shotgun (WGS) entry which is preliminary data.</text>
</comment>
<dbReference type="Proteomes" id="UP001431783">
    <property type="component" value="Unassembled WGS sequence"/>
</dbReference>
<dbReference type="GO" id="GO:0003676">
    <property type="term" value="F:nucleic acid binding"/>
    <property type="evidence" value="ECO:0007669"/>
    <property type="project" value="InterPro"/>
</dbReference>
<feature type="region of interest" description="Disordered" evidence="6">
    <location>
        <begin position="120"/>
        <end position="230"/>
    </location>
</feature>
<keyword evidence="4" id="KW-0862">Zinc</keyword>
<feature type="compositionally biased region" description="Basic and acidic residues" evidence="6">
    <location>
        <begin position="205"/>
        <end position="215"/>
    </location>
</feature>
<dbReference type="Pfam" id="PF00096">
    <property type="entry name" value="zf-C2H2"/>
    <property type="match status" value="1"/>
</dbReference>
<dbReference type="Pfam" id="PF12874">
    <property type="entry name" value="zf-met"/>
    <property type="match status" value="2"/>
</dbReference>
<dbReference type="PANTHER" id="PTHR24379:SF121">
    <property type="entry name" value="C2H2-TYPE DOMAIN-CONTAINING PROTEIN"/>
    <property type="match status" value="1"/>
</dbReference>
<feature type="compositionally biased region" description="Acidic residues" evidence="6">
    <location>
        <begin position="124"/>
        <end position="145"/>
    </location>
</feature>
<dbReference type="PANTHER" id="PTHR24379">
    <property type="entry name" value="KRAB AND ZINC FINGER DOMAIN-CONTAINING"/>
    <property type="match status" value="1"/>
</dbReference>
<dbReference type="GO" id="GO:0008270">
    <property type="term" value="F:zinc ion binding"/>
    <property type="evidence" value="ECO:0007669"/>
    <property type="project" value="UniProtKB-KW"/>
</dbReference>
<dbReference type="InterPro" id="IPR013087">
    <property type="entry name" value="Znf_C2H2_type"/>
</dbReference>
<evidence type="ECO:0000256" key="3">
    <source>
        <dbReference type="ARBA" id="ARBA00022771"/>
    </source>
</evidence>
<reference evidence="8 9" key="1">
    <citation type="submission" date="2023-03" db="EMBL/GenBank/DDBJ databases">
        <title>Genome insight into feeding habits of ladybird beetles.</title>
        <authorList>
            <person name="Li H.-S."/>
            <person name="Huang Y.-H."/>
            <person name="Pang H."/>
        </authorList>
    </citation>
    <scope>NUCLEOTIDE SEQUENCE [LARGE SCALE GENOMIC DNA]</scope>
    <source>
        <strain evidence="8">SYSU_2023b</strain>
        <tissue evidence="8">Whole body</tissue>
    </source>
</reference>
<feature type="domain" description="C2H2-type" evidence="7">
    <location>
        <begin position="786"/>
        <end position="809"/>
    </location>
</feature>
<evidence type="ECO:0000313" key="9">
    <source>
        <dbReference type="Proteomes" id="UP001431783"/>
    </source>
</evidence>
<gene>
    <name evidence="8" type="ORF">WA026_008353</name>
</gene>
<keyword evidence="3 5" id="KW-0863">Zinc-finger</keyword>
<proteinExistence type="predicted"/>
<evidence type="ECO:0000259" key="7">
    <source>
        <dbReference type="PROSITE" id="PS50157"/>
    </source>
</evidence>
<evidence type="ECO:0000256" key="4">
    <source>
        <dbReference type="ARBA" id="ARBA00022833"/>
    </source>
</evidence>
<keyword evidence="2" id="KW-0677">Repeat</keyword>
<feature type="region of interest" description="Disordered" evidence="6">
    <location>
        <begin position="244"/>
        <end position="309"/>
    </location>
</feature>
<dbReference type="Gene3D" id="3.30.160.60">
    <property type="entry name" value="Classic Zinc Finger"/>
    <property type="match status" value="5"/>
</dbReference>
<accession>A0AAW1UGP5</accession>
<evidence type="ECO:0000313" key="8">
    <source>
        <dbReference type="EMBL" id="KAK9879849.1"/>
    </source>
</evidence>
<dbReference type="InterPro" id="IPR003604">
    <property type="entry name" value="Matrin/U1-like-C_Znf_C2H2"/>
</dbReference>
<feature type="compositionally biased region" description="Basic and acidic residues" evidence="6">
    <location>
        <begin position="249"/>
        <end position="275"/>
    </location>
</feature>
<protein>
    <recommendedName>
        <fullName evidence="7">C2H2-type domain-containing protein</fullName>
    </recommendedName>
</protein>
<dbReference type="InterPro" id="IPR036236">
    <property type="entry name" value="Znf_C2H2_sf"/>
</dbReference>
<feature type="domain" description="C2H2-type" evidence="7">
    <location>
        <begin position="651"/>
        <end position="679"/>
    </location>
</feature>
<dbReference type="SUPFAM" id="SSF57667">
    <property type="entry name" value="beta-beta-alpha zinc fingers"/>
    <property type="match status" value="4"/>
</dbReference>
<name>A0AAW1UGP5_9CUCU</name>
<dbReference type="SMART" id="SM00451">
    <property type="entry name" value="ZnF_U1"/>
    <property type="match status" value="4"/>
</dbReference>
<feature type="domain" description="C2H2-type" evidence="7">
    <location>
        <begin position="581"/>
        <end position="604"/>
    </location>
</feature>
<dbReference type="SMART" id="SM00355">
    <property type="entry name" value="ZnF_C2H2"/>
    <property type="match status" value="12"/>
</dbReference>
<dbReference type="EMBL" id="JARQZJ010000063">
    <property type="protein sequence ID" value="KAK9879849.1"/>
    <property type="molecule type" value="Genomic_DNA"/>
</dbReference>